<feature type="region of interest" description="Disordered" evidence="5">
    <location>
        <begin position="102"/>
        <end position="124"/>
    </location>
</feature>
<dbReference type="Pfam" id="PF16925">
    <property type="entry name" value="TetR_C_13"/>
    <property type="match status" value="1"/>
</dbReference>
<dbReference type="InterPro" id="IPR009057">
    <property type="entry name" value="Homeodomain-like_sf"/>
</dbReference>
<reference evidence="7 8" key="1">
    <citation type="submission" date="2019-06" db="EMBL/GenBank/DDBJ databases">
        <title>Whole genome sequence for Cellvibrionaceae sp. R142.</title>
        <authorList>
            <person name="Wang G."/>
        </authorList>
    </citation>
    <scope>NUCLEOTIDE SEQUENCE [LARGE SCALE GENOMIC DNA]</scope>
    <source>
        <strain evidence="7 8">R142</strain>
    </source>
</reference>
<feature type="compositionally biased region" description="Basic and acidic residues" evidence="5">
    <location>
        <begin position="102"/>
        <end position="119"/>
    </location>
</feature>
<feature type="domain" description="HTH tetR-type" evidence="6">
    <location>
        <begin position="6"/>
        <end position="66"/>
    </location>
</feature>
<keyword evidence="2 4" id="KW-0238">DNA-binding</keyword>
<dbReference type="SUPFAM" id="SSF46689">
    <property type="entry name" value="Homeodomain-like"/>
    <property type="match status" value="1"/>
</dbReference>
<proteinExistence type="predicted"/>
<dbReference type="GO" id="GO:0003677">
    <property type="term" value="F:DNA binding"/>
    <property type="evidence" value="ECO:0007669"/>
    <property type="project" value="UniProtKB-UniRule"/>
</dbReference>
<dbReference type="AlphaFoldDB" id="A0A545TNS3"/>
<evidence type="ECO:0000259" key="6">
    <source>
        <dbReference type="PROSITE" id="PS50977"/>
    </source>
</evidence>
<dbReference type="Gene3D" id="1.10.10.60">
    <property type="entry name" value="Homeodomain-like"/>
    <property type="match status" value="1"/>
</dbReference>
<evidence type="ECO:0000313" key="8">
    <source>
        <dbReference type="Proteomes" id="UP000319732"/>
    </source>
</evidence>
<sequence>MGRQLRYERGVTLDKAMRVFWRNGYSGTSMRDLEAVLDMRPGSIYATFGSKEGLFLEALDKYAQLNGDQLARAIATKGTFMGGLRQFLTGLLLRHESRHESRDELRDELRGEPGDKLGDESEPPGRACMLAKTLADLEPRNAKLKGRAVELMGVFEHTFCDLLTQARARGEISAAADIPATARFIQIQVIGIRSFAEAEADVEILLGHIEDVMAAIERKANPC</sequence>
<evidence type="ECO:0000313" key="7">
    <source>
        <dbReference type="EMBL" id="TQV78870.1"/>
    </source>
</evidence>
<dbReference type="PROSITE" id="PS50977">
    <property type="entry name" value="HTH_TETR_2"/>
    <property type="match status" value="1"/>
</dbReference>
<dbReference type="Pfam" id="PF00440">
    <property type="entry name" value="TetR_N"/>
    <property type="match status" value="1"/>
</dbReference>
<dbReference type="Proteomes" id="UP000319732">
    <property type="component" value="Unassembled WGS sequence"/>
</dbReference>
<dbReference type="PANTHER" id="PTHR47506:SF10">
    <property type="entry name" value="TRANSCRIPTIONAL REGULATORY PROTEIN"/>
    <property type="match status" value="1"/>
</dbReference>
<dbReference type="InterPro" id="IPR001647">
    <property type="entry name" value="HTH_TetR"/>
</dbReference>
<organism evidence="7 8">
    <name type="scientific">Exilibacterium tricleocarpae</name>
    <dbReference type="NCBI Taxonomy" id="2591008"/>
    <lineage>
        <taxon>Bacteria</taxon>
        <taxon>Pseudomonadati</taxon>
        <taxon>Pseudomonadota</taxon>
        <taxon>Gammaproteobacteria</taxon>
        <taxon>Cellvibrionales</taxon>
        <taxon>Cellvibrionaceae</taxon>
        <taxon>Exilibacterium</taxon>
    </lineage>
</organism>
<protein>
    <submittedName>
        <fullName evidence="7">Helix-turn-helix transcriptional regulator</fullName>
    </submittedName>
</protein>
<dbReference type="SUPFAM" id="SSF48498">
    <property type="entry name" value="Tetracyclin repressor-like, C-terminal domain"/>
    <property type="match status" value="1"/>
</dbReference>
<accession>A0A545TNS3</accession>
<evidence type="ECO:0000256" key="3">
    <source>
        <dbReference type="ARBA" id="ARBA00023163"/>
    </source>
</evidence>
<dbReference type="InterPro" id="IPR011075">
    <property type="entry name" value="TetR_C"/>
</dbReference>
<comment type="caution">
    <text evidence="7">The sequence shown here is derived from an EMBL/GenBank/DDBJ whole genome shotgun (WGS) entry which is preliminary data.</text>
</comment>
<evidence type="ECO:0000256" key="5">
    <source>
        <dbReference type="SAM" id="MobiDB-lite"/>
    </source>
</evidence>
<name>A0A545TNS3_9GAMM</name>
<keyword evidence="8" id="KW-1185">Reference proteome</keyword>
<evidence type="ECO:0000256" key="4">
    <source>
        <dbReference type="PROSITE-ProRule" id="PRU00335"/>
    </source>
</evidence>
<dbReference type="OrthoDB" id="270177at2"/>
<dbReference type="InterPro" id="IPR036271">
    <property type="entry name" value="Tet_transcr_reg_TetR-rel_C_sf"/>
</dbReference>
<dbReference type="PANTHER" id="PTHR47506">
    <property type="entry name" value="TRANSCRIPTIONAL REGULATORY PROTEIN"/>
    <property type="match status" value="1"/>
</dbReference>
<evidence type="ECO:0000256" key="2">
    <source>
        <dbReference type="ARBA" id="ARBA00023125"/>
    </source>
</evidence>
<dbReference type="Gene3D" id="1.10.357.10">
    <property type="entry name" value="Tetracycline Repressor, domain 2"/>
    <property type="match status" value="1"/>
</dbReference>
<dbReference type="RefSeq" id="WP_142904705.1">
    <property type="nucleotide sequence ID" value="NZ_ML660093.1"/>
</dbReference>
<keyword evidence="3" id="KW-0804">Transcription</keyword>
<keyword evidence="1" id="KW-0805">Transcription regulation</keyword>
<evidence type="ECO:0000256" key="1">
    <source>
        <dbReference type="ARBA" id="ARBA00023015"/>
    </source>
</evidence>
<gene>
    <name evidence="7" type="ORF">FKG94_12690</name>
</gene>
<dbReference type="EMBL" id="VHSG01000012">
    <property type="protein sequence ID" value="TQV78870.1"/>
    <property type="molecule type" value="Genomic_DNA"/>
</dbReference>
<feature type="DNA-binding region" description="H-T-H motif" evidence="4">
    <location>
        <begin position="29"/>
        <end position="48"/>
    </location>
</feature>